<protein>
    <submittedName>
        <fullName evidence="2">Carbon-nitrogen hydrolase family protein</fullName>
    </submittedName>
</protein>
<sequence>MPQSFRIALVQPMSHRPPEDEKNVADAVRYVEQAAAQGAQFVAFPESYPGPWRMPAHFDPTGALVDAAKRCGVYVQYGTLEPIDEKARTAHNLLMLARPGGGAPGKYRRTHPPGPWIYTGGGLWEFQYVAGDEFPVFETPYAQVGLAMCSEVYMPEVPRALALRGAELIFLPGGADKRKLWTTWRQLIWARAIENLAIVITTQNLFDASERGLAMVATPEEVIFESTKPGLFVVDVDLDRVRDLRGQRDQVSSSRENGAKAGVLSQWQRPEMYGKFFPREAAR</sequence>
<dbReference type="EMBL" id="JACPUR010000041">
    <property type="protein sequence ID" value="MBI3129484.1"/>
    <property type="molecule type" value="Genomic_DNA"/>
</dbReference>
<dbReference type="PROSITE" id="PS50263">
    <property type="entry name" value="CN_HYDROLASE"/>
    <property type="match status" value="1"/>
</dbReference>
<reference evidence="2" key="1">
    <citation type="submission" date="2020-07" db="EMBL/GenBank/DDBJ databases">
        <title>Huge and variable diversity of episymbiotic CPR bacteria and DPANN archaea in groundwater ecosystems.</title>
        <authorList>
            <person name="He C.Y."/>
            <person name="Keren R."/>
            <person name="Whittaker M."/>
            <person name="Farag I.F."/>
            <person name="Doudna J."/>
            <person name="Cate J.H.D."/>
            <person name="Banfield J.F."/>
        </authorList>
    </citation>
    <scope>NUCLEOTIDE SEQUENCE</scope>
    <source>
        <strain evidence="2">NC_groundwater_763_Ag_S-0.2um_68_21</strain>
    </source>
</reference>
<proteinExistence type="predicted"/>
<feature type="domain" description="CN hydrolase" evidence="1">
    <location>
        <begin position="5"/>
        <end position="240"/>
    </location>
</feature>
<evidence type="ECO:0000313" key="2">
    <source>
        <dbReference type="EMBL" id="MBI3129484.1"/>
    </source>
</evidence>
<dbReference type="InterPro" id="IPR036526">
    <property type="entry name" value="C-N_Hydrolase_sf"/>
</dbReference>
<gene>
    <name evidence="2" type="ORF">HYZ11_17890</name>
</gene>
<dbReference type="CDD" id="cd07197">
    <property type="entry name" value="nitrilase"/>
    <property type="match status" value="1"/>
</dbReference>
<dbReference type="Proteomes" id="UP000782312">
    <property type="component" value="Unassembled WGS sequence"/>
</dbReference>
<name>A0A932I5G0_UNCTE</name>
<evidence type="ECO:0000313" key="3">
    <source>
        <dbReference type="Proteomes" id="UP000782312"/>
    </source>
</evidence>
<keyword evidence="2" id="KW-0378">Hydrolase</keyword>
<dbReference type="SUPFAM" id="SSF56317">
    <property type="entry name" value="Carbon-nitrogen hydrolase"/>
    <property type="match status" value="1"/>
</dbReference>
<dbReference type="Gene3D" id="3.60.110.10">
    <property type="entry name" value="Carbon-nitrogen hydrolase"/>
    <property type="match status" value="1"/>
</dbReference>
<comment type="caution">
    <text evidence="2">The sequence shown here is derived from an EMBL/GenBank/DDBJ whole genome shotgun (WGS) entry which is preliminary data.</text>
</comment>
<dbReference type="Pfam" id="PF00795">
    <property type="entry name" value="CN_hydrolase"/>
    <property type="match status" value="1"/>
</dbReference>
<dbReference type="PANTHER" id="PTHR23088">
    <property type="entry name" value="NITRILASE-RELATED"/>
    <property type="match status" value="1"/>
</dbReference>
<accession>A0A932I5G0</accession>
<dbReference type="PANTHER" id="PTHR23088:SF50">
    <property type="entry name" value="HYDROLASE YHCX"/>
    <property type="match status" value="1"/>
</dbReference>
<organism evidence="2 3">
    <name type="scientific">Tectimicrobiota bacterium</name>
    <dbReference type="NCBI Taxonomy" id="2528274"/>
    <lineage>
        <taxon>Bacteria</taxon>
        <taxon>Pseudomonadati</taxon>
        <taxon>Nitrospinota/Tectimicrobiota group</taxon>
        <taxon>Candidatus Tectimicrobiota</taxon>
    </lineage>
</organism>
<evidence type="ECO:0000259" key="1">
    <source>
        <dbReference type="PROSITE" id="PS50263"/>
    </source>
</evidence>
<dbReference type="InterPro" id="IPR003010">
    <property type="entry name" value="C-N_Hydrolase"/>
</dbReference>
<dbReference type="GO" id="GO:0016787">
    <property type="term" value="F:hydrolase activity"/>
    <property type="evidence" value="ECO:0007669"/>
    <property type="project" value="UniProtKB-KW"/>
</dbReference>
<dbReference type="AlphaFoldDB" id="A0A932I5G0"/>